<evidence type="ECO:0000313" key="10">
    <source>
        <dbReference type="EMBL" id="UWN58175.1"/>
    </source>
</evidence>
<dbReference type="InterPro" id="IPR012910">
    <property type="entry name" value="Plug_dom"/>
</dbReference>
<evidence type="ECO:0000313" key="11">
    <source>
        <dbReference type="Proteomes" id="UP001059295"/>
    </source>
</evidence>
<evidence type="ECO:0000256" key="5">
    <source>
        <dbReference type="ARBA" id="ARBA00023136"/>
    </source>
</evidence>
<dbReference type="SUPFAM" id="SSF56935">
    <property type="entry name" value="Porins"/>
    <property type="match status" value="1"/>
</dbReference>
<reference evidence="10" key="1">
    <citation type="journal article" date="2022" name="Cell">
        <title>Design, construction, and in vivo augmentation of a complex gut microbiome.</title>
        <authorList>
            <person name="Cheng A.G."/>
            <person name="Ho P.Y."/>
            <person name="Aranda-Diaz A."/>
            <person name="Jain S."/>
            <person name="Yu F.B."/>
            <person name="Meng X."/>
            <person name="Wang M."/>
            <person name="Iakiviak M."/>
            <person name="Nagashima K."/>
            <person name="Zhao A."/>
            <person name="Murugkar P."/>
            <person name="Patil A."/>
            <person name="Atabakhsh K."/>
            <person name="Weakley A."/>
            <person name="Yan J."/>
            <person name="Brumbaugh A.R."/>
            <person name="Higginbottom S."/>
            <person name="Dimas A."/>
            <person name="Shiver A.L."/>
            <person name="Deutschbauer A."/>
            <person name="Neff N."/>
            <person name="Sonnenburg J.L."/>
            <person name="Huang K.C."/>
            <person name="Fischbach M.A."/>
        </authorList>
    </citation>
    <scope>NUCLEOTIDE SEQUENCE</scope>
    <source>
        <strain evidence="10">AP11</strain>
    </source>
</reference>
<evidence type="ECO:0000256" key="7">
    <source>
        <dbReference type="PROSITE-ProRule" id="PRU01360"/>
    </source>
</evidence>
<dbReference type="NCBIfam" id="TIGR04057">
    <property type="entry name" value="SusC_RagA_signa"/>
    <property type="match status" value="1"/>
</dbReference>
<dbReference type="InterPro" id="IPR008969">
    <property type="entry name" value="CarboxyPept-like_regulatory"/>
</dbReference>
<feature type="domain" description="TonB-dependent receptor plug" evidence="9">
    <location>
        <begin position="116"/>
        <end position="243"/>
    </location>
</feature>
<dbReference type="GeneID" id="82891114"/>
<dbReference type="Proteomes" id="UP001059295">
    <property type="component" value="Chromosome"/>
</dbReference>
<comment type="subcellular location">
    <subcellularLocation>
        <location evidence="1 7">Cell outer membrane</location>
        <topology evidence="1 7">Multi-pass membrane protein</topology>
    </subcellularLocation>
</comment>
<keyword evidence="6 7" id="KW-0998">Cell outer membrane</keyword>
<protein>
    <submittedName>
        <fullName evidence="10">SusC/RagA family TonB-linked outer membrane protein</fullName>
    </submittedName>
</protein>
<keyword evidence="3 7" id="KW-1134">Transmembrane beta strand</keyword>
<feature type="signal peptide" evidence="8">
    <location>
        <begin position="1"/>
        <end position="19"/>
    </location>
</feature>
<keyword evidence="8" id="KW-0732">Signal</keyword>
<accession>A0ABY5V1S9</accession>
<proteinExistence type="inferred from homology"/>
<dbReference type="InterPro" id="IPR036942">
    <property type="entry name" value="Beta-barrel_TonB_sf"/>
</dbReference>
<dbReference type="PROSITE" id="PS52016">
    <property type="entry name" value="TONB_DEPENDENT_REC_3"/>
    <property type="match status" value="1"/>
</dbReference>
<gene>
    <name evidence="10" type="ORF">NQ491_05230</name>
</gene>
<evidence type="ECO:0000259" key="9">
    <source>
        <dbReference type="Pfam" id="PF07715"/>
    </source>
</evidence>
<dbReference type="Gene3D" id="2.170.130.10">
    <property type="entry name" value="TonB-dependent receptor, plug domain"/>
    <property type="match status" value="1"/>
</dbReference>
<dbReference type="InterPro" id="IPR023996">
    <property type="entry name" value="TonB-dep_OMP_SusC/RagA"/>
</dbReference>
<evidence type="ECO:0000256" key="6">
    <source>
        <dbReference type="ARBA" id="ARBA00023237"/>
    </source>
</evidence>
<keyword evidence="5 7" id="KW-0472">Membrane</keyword>
<dbReference type="Pfam" id="PF07715">
    <property type="entry name" value="Plug"/>
    <property type="match status" value="1"/>
</dbReference>
<keyword evidence="2 7" id="KW-0813">Transport</keyword>
<dbReference type="Pfam" id="PF13715">
    <property type="entry name" value="CarbopepD_reg_2"/>
    <property type="match status" value="1"/>
</dbReference>
<dbReference type="InterPro" id="IPR039426">
    <property type="entry name" value="TonB-dep_rcpt-like"/>
</dbReference>
<dbReference type="Gene3D" id="2.40.170.20">
    <property type="entry name" value="TonB-dependent receptor, beta-barrel domain"/>
    <property type="match status" value="1"/>
</dbReference>
<dbReference type="InterPro" id="IPR023997">
    <property type="entry name" value="TonB-dep_OMP_SusC/RagA_CS"/>
</dbReference>
<dbReference type="InterPro" id="IPR037066">
    <property type="entry name" value="Plug_dom_sf"/>
</dbReference>
<keyword evidence="4 7" id="KW-0812">Transmembrane</keyword>
<dbReference type="EMBL" id="CP102294">
    <property type="protein sequence ID" value="UWN58175.1"/>
    <property type="molecule type" value="Genomic_DNA"/>
</dbReference>
<name>A0ABY5V1S9_9BACT</name>
<organism evidence="10 11">
    <name type="scientific">Alistipes ihumii AP11</name>
    <dbReference type="NCBI Taxonomy" id="1211813"/>
    <lineage>
        <taxon>Bacteria</taxon>
        <taxon>Pseudomonadati</taxon>
        <taxon>Bacteroidota</taxon>
        <taxon>Bacteroidia</taxon>
        <taxon>Bacteroidales</taxon>
        <taxon>Rikenellaceae</taxon>
        <taxon>Alistipes</taxon>
    </lineage>
</organism>
<dbReference type="SUPFAM" id="SSF49464">
    <property type="entry name" value="Carboxypeptidase regulatory domain-like"/>
    <property type="match status" value="1"/>
</dbReference>
<dbReference type="Gene3D" id="2.60.40.1120">
    <property type="entry name" value="Carboxypeptidase-like, regulatory domain"/>
    <property type="match status" value="1"/>
</dbReference>
<feature type="chain" id="PRO_5045504364" evidence="8">
    <location>
        <begin position="20"/>
        <end position="1115"/>
    </location>
</feature>
<dbReference type="RefSeq" id="WP_051013001.1">
    <property type="nucleotide sequence ID" value="NZ_CAPH01000017.1"/>
</dbReference>
<keyword evidence="11" id="KW-1185">Reference proteome</keyword>
<evidence type="ECO:0000256" key="3">
    <source>
        <dbReference type="ARBA" id="ARBA00022452"/>
    </source>
</evidence>
<evidence type="ECO:0000256" key="8">
    <source>
        <dbReference type="SAM" id="SignalP"/>
    </source>
</evidence>
<evidence type="ECO:0000256" key="2">
    <source>
        <dbReference type="ARBA" id="ARBA00022448"/>
    </source>
</evidence>
<sequence>MKKSLLLLIVFSFSFCALWAQTKISGIVTDAGNGAPIGYATVAVKGTAVGVTTDAKGAYTIPIPKGTQNATLTFSFVGYDPQEVVVGNRTKIDIALKSSSVDIDEVVVTGYQNLKKQTFTGSSVKLNASDLNVAGTSDISRMLEGKAAGVSVQNVSGTFGAAPKVRIRGVASITGDNKPLWVVDGVVLEDMVNVSNDQLSSGDPTTLLGSSVAGINAEDIETFDILKDAAATAMYGARAMNGVIVITTKRGKSTQLGEPIVRYHGDFTIRTKPSYDQYNIMNSFDQMSVNAEMERKGLLTSQIVNQSSSGMYGIMWNLIHSYDESKGQFGLENTKNAREAFLYKYAFANTDWFDLLFRNSLIQNHSVSISAGTEKSKTYASVGFMNDAGWTVANDKVDRYTMSFRNDYTISKKVSTAFAVNGMYRSQDTPGTFGRQTDVVTGEYNRDFDINPFSYALNTSRALRPYDENGNLEYTTLNYAPFNIFDELKYNRIHIDVADLRLQGELNYQIIKGLKYSFIGALRYVKTDTEHRVHEKSNAANAYRAAGNSTIREMNPYLYRDPNDPSAEPVVVLPYGGFYNRDEMSMRAYDVRNSLSYNKVFDNGVRTQELNVLGGVQAKFADRHFNSNSGYGYQYDYGGVVAIDPKLFEMLIARQFPYYSMTQTYDRQAAFYANADYTYDRRYSVSATFRYDGNNGLGSSSSARWLPTWNLGARWNIANEKFMENAEKVDVMGLRLSYGLSANTGLATNSSVVYRYNEVYRPGNTENGMVIEELENKDLTWEKNYQFNVGYDLTMFDGRLNFSLDYYNRQSFDLINLIKVSGIGGNMWKYANYCDLSAYGFDVTLGGTIIRTKDWSWTANLTFGYSHNEIKNAKNEPQVWDMVRQEGGNKNGYPVHSLFSIPFAGLDPDSGIPMFYDQDGNLTTDVYMQGTETDFLKYEGTVDPKYTGGLNTTVRWKNLSMNLFFSFAAGNVVRLDPVFRDTYSDINALPNDFKNRWVKSGDELKTNVPSIADLLTASMELGNAYPYNNYNYSDVRVAKGDFIRLKSISFAYDVPSSWIRKSHFFKSASIRVTGKDLWLLYSDKKLHGQDPEFYNSGGVAMPIQPQVVFSLDLGF</sequence>
<comment type="similarity">
    <text evidence="7">Belongs to the TonB-dependent receptor family.</text>
</comment>
<evidence type="ECO:0000256" key="4">
    <source>
        <dbReference type="ARBA" id="ARBA00022692"/>
    </source>
</evidence>
<dbReference type="NCBIfam" id="TIGR04056">
    <property type="entry name" value="OMP_RagA_SusC"/>
    <property type="match status" value="1"/>
</dbReference>
<evidence type="ECO:0000256" key="1">
    <source>
        <dbReference type="ARBA" id="ARBA00004571"/>
    </source>
</evidence>